<feature type="compositionally biased region" description="Low complexity" evidence="1">
    <location>
        <begin position="251"/>
        <end position="262"/>
    </location>
</feature>
<name>A0A1X2IQY3_9FUNG</name>
<comment type="caution">
    <text evidence="2">The sequence shown here is derived from an EMBL/GenBank/DDBJ whole genome shotgun (WGS) entry which is preliminary data.</text>
</comment>
<evidence type="ECO:0000313" key="3">
    <source>
        <dbReference type="Proteomes" id="UP000193560"/>
    </source>
</evidence>
<sequence>MQSYYTTFQEDQGQTNDKARINAMVQRLSEKFDRESKRLSHGLGKLKLSNSKSKKHSSDVQFSPSSSSSSPVNTSNISTALPTLSSTASTTMQVQPSPTYNLPFVPSLSKKEWGSSSIYAQVQQQQDMKSRIDTLEQELKHDQQVFEKQRSVLLEEIKMKDNQILEKEQQWESRWSAKVQEIQQQLELEQKAHENDILEWKTKYEEAMDTEQQKHYRRLAYFHERLAAKNAEYAELELQLTQSAPSSPVQASHESSLASSSLDNDGMAFSSMPLDADDAEITKLDTKLHLEQAPYRWRRSASLDATATAPSTSTDSFSKMIKKPVARAGRLKLATVRQQPFWKKSSSSSSNQDDDGTTTSMLSFKDDLYARELQDLTLRHQASVDNMVSEYEENRIELLAQHDREKEVWKIEHDAELQDACKRLAQEHESILNSIHQSWQQKWDDLVAQNKRDQVMQQQQWDQQLAGEKRRWEEKQSMERAALNKQLSWSKGELHMVLKEHETATRLAKQLNLVIDHTTDVDDMKYTLLGLLEKGIQNASRLDSQHYLTEKSSESTSPFGFMNMSFF</sequence>
<dbReference type="EMBL" id="MCGE01000006">
    <property type="protein sequence ID" value="ORZ20689.1"/>
    <property type="molecule type" value="Genomic_DNA"/>
</dbReference>
<feature type="region of interest" description="Disordered" evidence="1">
    <location>
        <begin position="32"/>
        <end position="75"/>
    </location>
</feature>
<gene>
    <name evidence="2" type="ORF">BCR42DRAFT_409292</name>
</gene>
<proteinExistence type="predicted"/>
<feature type="region of interest" description="Disordered" evidence="1">
    <location>
        <begin position="245"/>
        <end position="264"/>
    </location>
</feature>
<reference evidence="2 3" key="1">
    <citation type="submission" date="2016-07" db="EMBL/GenBank/DDBJ databases">
        <title>Pervasive Adenine N6-methylation of Active Genes in Fungi.</title>
        <authorList>
            <consortium name="DOE Joint Genome Institute"/>
            <person name="Mondo S.J."/>
            <person name="Dannebaum R.O."/>
            <person name="Kuo R.C."/>
            <person name="Labutti K."/>
            <person name="Haridas S."/>
            <person name="Kuo A."/>
            <person name="Salamov A."/>
            <person name="Ahrendt S.R."/>
            <person name="Lipzen A."/>
            <person name="Sullivan W."/>
            <person name="Andreopoulos W.B."/>
            <person name="Clum A."/>
            <person name="Lindquist E."/>
            <person name="Daum C."/>
            <person name="Ramamoorthy G.K."/>
            <person name="Gryganskyi A."/>
            <person name="Culley D."/>
            <person name="Magnuson J.K."/>
            <person name="James T.Y."/>
            <person name="O'Malley M.A."/>
            <person name="Stajich J.E."/>
            <person name="Spatafora J.W."/>
            <person name="Visel A."/>
            <person name="Grigoriev I.V."/>
        </authorList>
    </citation>
    <scope>NUCLEOTIDE SEQUENCE [LARGE SCALE GENOMIC DNA]</scope>
    <source>
        <strain evidence="2 3">NRRL 1336</strain>
    </source>
</reference>
<dbReference type="Proteomes" id="UP000193560">
    <property type="component" value="Unassembled WGS sequence"/>
</dbReference>
<feature type="region of interest" description="Disordered" evidence="1">
    <location>
        <begin position="301"/>
        <end position="320"/>
    </location>
</feature>
<feature type="compositionally biased region" description="Low complexity" evidence="1">
    <location>
        <begin position="41"/>
        <end position="51"/>
    </location>
</feature>
<evidence type="ECO:0000313" key="2">
    <source>
        <dbReference type="EMBL" id="ORZ20689.1"/>
    </source>
</evidence>
<feature type="compositionally biased region" description="Low complexity" evidence="1">
    <location>
        <begin position="59"/>
        <end position="75"/>
    </location>
</feature>
<dbReference type="OrthoDB" id="2288664at2759"/>
<organism evidence="2 3">
    <name type="scientific">Absidia repens</name>
    <dbReference type="NCBI Taxonomy" id="90262"/>
    <lineage>
        <taxon>Eukaryota</taxon>
        <taxon>Fungi</taxon>
        <taxon>Fungi incertae sedis</taxon>
        <taxon>Mucoromycota</taxon>
        <taxon>Mucoromycotina</taxon>
        <taxon>Mucoromycetes</taxon>
        <taxon>Mucorales</taxon>
        <taxon>Cunninghamellaceae</taxon>
        <taxon>Absidia</taxon>
    </lineage>
</organism>
<dbReference type="STRING" id="90262.A0A1X2IQY3"/>
<evidence type="ECO:0000256" key="1">
    <source>
        <dbReference type="SAM" id="MobiDB-lite"/>
    </source>
</evidence>
<protein>
    <submittedName>
        <fullName evidence="2">Uncharacterized protein</fullName>
    </submittedName>
</protein>
<feature type="compositionally biased region" description="Low complexity" evidence="1">
    <location>
        <begin position="301"/>
        <end position="318"/>
    </location>
</feature>
<accession>A0A1X2IQY3</accession>
<dbReference type="AlphaFoldDB" id="A0A1X2IQY3"/>
<keyword evidence="3" id="KW-1185">Reference proteome</keyword>